<dbReference type="AlphaFoldDB" id="A0A1F5YRF3"/>
<dbReference type="PROSITE" id="PS51318">
    <property type="entry name" value="TAT"/>
    <property type="match status" value="1"/>
</dbReference>
<accession>A0A1F5YRF3</accession>
<feature type="chain" id="PRO_5009522587" description="NADP-dependent oxidoreductase domain-containing protein" evidence="1">
    <location>
        <begin position="27"/>
        <end position="324"/>
    </location>
</feature>
<proteinExistence type="predicted"/>
<dbReference type="InterPro" id="IPR006311">
    <property type="entry name" value="TAT_signal"/>
</dbReference>
<comment type="caution">
    <text evidence="3">The sequence shown here is derived from an EMBL/GenBank/DDBJ whole genome shotgun (WGS) entry which is preliminary data.</text>
</comment>
<evidence type="ECO:0000259" key="2">
    <source>
        <dbReference type="Pfam" id="PF00248"/>
    </source>
</evidence>
<name>A0A1F5YRF3_9BACT</name>
<organism evidence="3 4">
    <name type="scientific">Candidatus Glassbacteria bacterium RIFCSPLOWO2_12_FULL_58_11</name>
    <dbReference type="NCBI Taxonomy" id="1817867"/>
    <lineage>
        <taxon>Bacteria</taxon>
        <taxon>Candidatus Glassiibacteriota</taxon>
    </lineage>
</organism>
<evidence type="ECO:0000313" key="3">
    <source>
        <dbReference type="EMBL" id="OGG02759.1"/>
    </source>
</evidence>
<gene>
    <name evidence="3" type="ORF">A3F83_14695</name>
</gene>
<reference evidence="3 4" key="1">
    <citation type="journal article" date="2016" name="Nat. Commun.">
        <title>Thousands of microbial genomes shed light on interconnected biogeochemical processes in an aquifer system.</title>
        <authorList>
            <person name="Anantharaman K."/>
            <person name="Brown C.T."/>
            <person name="Hug L.A."/>
            <person name="Sharon I."/>
            <person name="Castelle C.J."/>
            <person name="Probst A.J."/>
            <person name="Thomas B.C."/>
            <person name="Singh A."/>
            <person name="Wilkins M.J."/>
            <person name="Karaoz U."/>
            <person name="Brodie E.L."/>
            <person name="Williams K.H."/>
            <person name="Hubbard S.S."/>
            <person name="Banfield J.F."/>
        </authorList>
    </citation>
    <scope>NUCLEOTIDE SEQUENCE [LARGE SCALE GENOMIC DNA]</scope>
</reference>
<evidence type="ECO:0000313" key="4">
    <source>
        <dbReference type="Proteomes" id="UP000179129"/>
    </source>
</evidence>
<dbReference type="EMBL" id="MFIX01000173">
    <property type="protein sequence ID" value="OGG02759.1"/>
    <property type="molecule type" value="Genomic_DNA"/>
</dbReference>
<dbReference type="PANTHER" id="PTHR43312:SF1">
    <property type="entry name" value="NADP-DEPENDENT OXIDOREDUCTASE DOMAIN-CONTAINING PROTEIN"/>
    <property type="match status" value="1"/>
</dbReference>
<feature type="signal peptide" evidence="1">
    <location>
        <begin position="1"/>
        <end position="26"/>
    </location>
</feature>
<sequence>MSRREFFALSAAATAAAATGAGKARAADSAFHAVPASPLPTRKFGKTGAQIPILTFGSGSRWMMYKEVDEALQVMNQAIDSGVIYLDTAHGYGNGKSETQIGMLMPRRRKEVLIQTKIATREKDQWWSDLELSLKRMNIEYLDTCLLHSLEHEDDLEKLEVKGGPLEQLYKAKEQKLVRWAGCSGHTDGPAMAKFLARNDLDVVQMALNVATNGPFDMGFEESALPVAVKKGMGIIAMKVMGQDLIANKYENYDYATCLRYSLSLPVTSCTVGMPKPEHLTRNLEVVRNFKPLGKEEQMKLKSAAAGEIQTSFLNFMAGHQDVA</sequence>
<dbReference type="Gene3D" id="3.20.20.100">
    <property type="entry name" value="NADP-dependent oxidoreductase domain"/>
    <property type="match status" value="1"/>
</dbReference>
<dbReference type="InterPro" id="IPR036812">
    <property type="entry name" value="NAD(P)_OxRdtase_dom_sf"/>
</dbReference>
<dbReference type="STRING" id="1817867.A3F83_14695"/>
<keyword evidence="1" id="KW-0732">Signal</keyword>
<feature type="domain" description="NADP-dependent oxidoreductase" evidence="2">
    <location>
        <begin position="60"/>
        <end position="252"/>
    </location>
</feature>
<evidence type="ECO:0000256" key="1">
    <source>
        <dbReference type="SAM" id="SignalP"/>
    </source>
</evidence>
<dbReference type="CDD" id="cd19100">
    <property type="entry name" value="AKR_unchar"/>
    <property type="match status" value="1"/>
</dbReference>
<dbReference type="Proteomes" id="UP000179129">
    <property type="component" value="Unassembled WGS sequence"/>
</dbReference>
<dbReference type="Pfam" id="PF00248">
    <property type="entry name" value="Aldo_ket_red"/>
    <property type="match status" value="1"/>
</dbReference>
<dbReference type="PANTHER" id="PTHR43312">
    <property type="entry name" value="D-THREO-ALDOSE 1-DEHYDROGENASE"/>
    <property type="match status" value="1"/>
</dbReference>
<dbReference type="InterPro" id="IPR053135">
    <property type="entry name" value="AKR2_Oxidoreductase"/>
</dbReference>
<dbReference type="SUPFAM" id="SSF51430">
    <property type="entry name" value="NAD(P)-linked oxidoreductase"/>
    <property type="match status" value="1"/>
</dbReference>
<dbReference type="InterPro" id="IPR023210">
    <property type="entry name" value="NADP_OxRdtase_dom"/>
</dbReference>
<protein>
    <recommendedName>
        <fullName evidence="2">NADP-dependent oxidoreductase domain-containing protein</fullName>
    </recommendedName>
</protein>